<gene>
    <name evidence="3" type="ORF">EDC26_102383</name>
</gene>
<dbReference type="RefSeq" id="WP_132579995.1">
    <property type="nucleotide sequence ID" value="NZ_SMAJ01000002.1"/>
</dbReference>
<proteinExistence type="predicted"/>
<feature type="signal peptide" evidence="1">
    <location>
        <begin position="1"/>
        <end position="23"/>
    </location>
</feature>
<sequence length="817" mass="91229">MNTPRRYYWVFAAMLLASAPSMAASPKSYDTLINEARAGNYEPALAMLREYTQQHPSDRRAAYDHIIVAQWAGKNDEALNVYETLGPSSAQMPPAALSAVARASRDTRRWTQALALYRQGRQRFPQDSTFALGEVMVLADSGETDQAMATAQSLVDAEPANPAYRLALQYVYESTHSPYDALHEADRAITLAPKNTSAMRGYILALQRAGLPEPALRLAQSHPALLNAAELRRLQGDYAAELARLADIPTRQEAERFAIADRALAQYDKLIPAWQALGPDAHDDLVRARIDRLRALSARMRMKDVVSEYEALRAQGVEIPDYALSDVATAYLYLRQPEAARDLYQRAVDSPANKNNSANKQVTDETGLFYSLMESGSYDDANRQMQAAQARQSTWLYFKGQPEPEPNEQKLAAEQTAILGRYDANDTEGAQQRLARLVTLAPANIGLRTSLAAVDRGRDQPRQAERELKMAETLAPRNLGVESEQGFTALSLQEWRQAEQLSRDTLARNPQDPGIRRLAREWEVHNKAELRVSGYRDVASNSPVAGNGDFGFDTVLYSAPIDYNWRVFGGGGYASGNFDEGRANYRWLRTGVEWRGRDLTVEAEASTNNYGHGIKPGVRLTGTYDLNDHWQIGGSAEILARATPLRALMNDISSNSVSVFARWRENEQREWKIALATSHFTDGNNRYELDISGRERLYTAPRVKLDLEMNVSTSGNSKQDTPYFNPRSDLTVLPTLNLTHVLYQHYDTELEQKLMLGAGTYTQKGFGTGAIGSIGYGLTYRSNKVFEIGASVTAISRPYDGVRERDIQFVLNMTYRF</sequence>
<dbReference type="InterPro" id="IPR049003">
    <property type="entry name" value="PgaA_barrel"/>
</dbReference>
<dbReference type="Gene3D" id="1.25.40.10">
    <property type="entry name" value="Tetratricopeptide repeat domain"/>
    <property type="match status" value="3"/>
</dbReference>
<feature type="chain" id="PRO_5020456792" evidence="1">
    <location>
        <begin position="24"/>
        <end position="817"/>
    </location>
</feature>
<accession>A0A4R3MC75</accession>
<dbReference type="AlphaFoldDB" id="A0A4R3MC75"/>
<comment type="caution">
    <text evidence="3">The sequence shown here is derived from an EMBL/GenBank/DDBJ whole genome shotgun (WGS) entry which is preliminary data.</text>
</comment>
<organism evidence="3 4">
    <name type="scientific">Paralcaligenes ureilyticus</name>
    <dbReference type="NCBI Taxonomy" id="627131"/>
    <lineage>
        <taxon>Bacteria</taxon>
        <taxon>Pseudomonadati</taxon>
        <taxon>Pseudomonadota</taxon>
        <taxon>Betaproteobacteria</taxon>
        <taxon>Burkholderiales</taxon>
        <taxon>Alcaligenaceae</taxon>
        <taxon>Paralcaligenes</taxon>
    </lineage>
</organism>
<keyword evidence="1" id="KW-0732">Signal</keyword>
<evidence type="ECO:0000259" key="2">
    <source>
        <dbReference type="Pfam" id="PF21197"/>
    </source>
</evidence>
<dbReference type="Pfam" id="PF21197">
    <property type="entry name" value="PgaA_barrel"/>
    <property type="match status" value="1"/>
</dbReference>
<dbReference type="GO" id="GO:1901515">
    <property type="term" value="F:poly-beta-1,6-N-acetyl-D-glucosamine transmembrane transporter activity"/>
    <property type="evidence" value="ECO:0007669"/>
    <property type="project" value="InterPro"/>
</dbReference>
<evidence type="ECO:0000313" key="4">
    <source>
        <dbReference type="Proteomes" id="UP000295525"/>
    </source>
</evidence>
<reference evidence="3 4" key="1">
    <citation type="submission" date="2019-03" db="EMBL/GenBank/DDBJ databases">
        <title>Genomic Encyclopedia of Type Strains, Phase IV (KMG-IV): sequencing the most valuable type-strain genomes for metagenomic binning, comparative biology and taxonomic classification.</title>
        <authorList>
            <person name="Goeker M."/>
        </authorList>
    </citation>
    <scope>NUCLEOTIDE SEQUENCE [LARGE SCALE GENOMIC DNA]</scope>
    <source>
        <strain evidence="3 4">DSM 24591</strain>
    </source>
</reference>
<dbReference type="SUPFAM" id="SSF48452">
    <property type="entry name" value="TPR-like"/>
    <property type="match status" value="1"/>
</dbReference>
<dbReference type="InterPro" id="IPR011990">
    <property type="entry name" value="TPR-like_helical_dom_sf"/>
</dbReference>
<dbReference type="InterPro" id="IPR023870">
    <property type="entry name" value="PGA_export_porin_PgaA"/>
</dbReference>
<name>A0A4R3MC75_9BURK</name>
<protein>
    <submittedName>
        <fullName evidence="3">Poly-N-acetylglucosamine porin</fullName>
    </submittedName>
</protein>
<dbReference type="EMBL" id="SMAJ01000002">
    <property type="protein sequence ID" value="TCT10423.1"/>
    <property type="molecule type" value="Genomic_DNA"/>
</dbReference>
<dbReference type="Pfam" id="PF14559">
    <property type="entry name" value="TPR_19"/>
    <property type="match status" value="1"/>
</dbReference>
<dbReference type="NCBIfam" id="TIGR03939">
    <property type="entry name" value="PGA_TPR_OMP"/>
    <property type="match status" value="1"/>
</dbReference>
<evidence type="ECO:0000256" key="1">
    <source>
        <dbReference type="SAM" id="SignalP"/>
    </source>
</evidence>
<keyword evidence="4" id="KW-1185">Reference proteome</keyword>
<evidence type="ECO:0000313" key="3">
    <source>
        <dbReference type="EMBL" id="TCT10423.1"/>
    </source>
</evidence>
<feature type="domain" description="PgaA membrane beta barrel" evidence="2">
    <location>
        <begin position="524"/>
        <end position="817"/>
    </location>
</feature>
<dbReference type="Proteomes" id="UP000295525">
    <property type="component" value="Unassembled WGS sequence"/>
</dbReference>
<dbReference type="OrthoDB" id="5405060at2"/>